<sequence>MSNKILFLVFMTLGFFNSKTQETTVEPFLDLDFDLSGVWYVLNATGLAASSSHEPRCWSIVLFKSPSNEYKGFSIFLDNKTNKQVSSFINAVQVDNVGQIVFKITSPANAEQSEVEYYIRLENESYVSHLSLLKTADARESIGGFDVTEDVYSLVNNTIWAGCGQAFDYSMVEDYVVIEDEIEEEIPPEGDVE</sequence>
<evidence type="ECO:0000313" key="2">
    <source>
        <dbReference type="EMBL" id="BAL70297.1"/>
    </source>
</evidence>
<feature type="signal peptide" evidence="1">
    <location>
        <begin position="1"/>
        <end position="22"/>
    </location>
</feature>
<feature type="chain" id="PRO_5003608983" evidence="1">
    <location>
        <begin position="23"/>
        <end position="193"/>
    </location>
</feature>
<reference evidence="2" key="1">
    <citation type="submission" date="2012-03" db="EMBL/GenBank/DDBJ databases">
        <title>The major constituents of the venom gland of a braconid endoparasitoid, Meteorus pulchricornis.</title>
        <authorList>
            <person name="Sano T."/>
            <person name="Miura K."/>
        </authorList>
    </citation>
    <scope>NUCLEOTIDE SEQUENCE</scope>
</reference>
<dbReference type="AlphaFoldDB" id="H7CHJ9"/>
<accession>H7CHJ9</accession>
<organism evidence="2">
    <name type="scientific">Meteorus pulchricornis</name>
    <dbReference type="NCBI Taxonomy" id="51522"/>
    <lineage>
        <taxon>Eukaryota</taxon>
        <taxon>Metazoa</taxon>
        <taxon>Ecdysozoa</taxon>
        <taxon>Arthropoda</taxon>
        <taxon>Hexapoda</taxon>
        <taxon>Insecta</taxon>
        <taxon>Pterygota</taxon>
        <taxon>Neoptera</taxon>
        <taxon>Endopterygota</taxon>
        <taxon>Hymenoptera</taxon>
        <taxon>Apocrita</taxon>
        <taxon>Ichneumonoidea</taxon>
        <taxon>Braconidae</taxon>
        <taxon>Meteorinae</taxon>
        <taxon>Meteorus</taxon>
    </lineage>
</organism>
<name>H7CHJ9_9HYME</name>
<evidence type="ECO:0000256" key="1">
    <source>
        <dbReference type="SAM" id="SignalP"/>
    </source>
</evidence>
<proteinExistence type="evidence at transcript level"/>
<keyword evidence="1" id="KW-0732">Signal</keyword>
<dbReference type="EMBL" id="AB701645">
    <property type="protein sequence ID" value="BAL70297.1"/>
    <property type="molecule type" value="mRNA"/>
</dbReference>
<protein>
    <submittedName>
        <fullName evidence="2">Uncharacterized protein</fullName>
    </submittedName>
</protein>